<dbReference type="Proteomes" id="UP001107558">
    <property type="component" value="Chromosome 2"/>
</dbReference>
<dbReference type="InterPro" id="IPR002172">
    <property type="entry name" value="LDrepeatLR_classA_rpt"/>
</dbReference>
<evidence type="ECO:0000256" key="1">
    <source>
        <dbReference type="ARBA" id="ARBA00023157"/>
    </source>
</evidence>
<reference evidence="5" key="1">
    <citation type="submission" date="2021-03" db="EMBL/GenBank/DDBJ databases">
        <title>Chromosome level genome of the anhydrobiotic midge Polypedilum vanderplanki.</title>
        <authorList>
            <person name="Yoshida Y."/>
            <person name="Kikawada T."/>
            <person name="Gusev O."/>
        </authorList>
    </citation>
    <scope>NUCLEOTIDE SEQUENCE</scope>
    <source>
        <strain evidence="5">NIAS01</strain>
        <tissue evidence="5">Whole body or cell culture</tissue>
    </source>
</reference>
<keyword evidence="4" id="KW-0732">Signal</keyword>
<feature type="compositionally biased region" description="Polar residues" evidence="3">
    <location>
        <begin position="483"/>
        <end position="507"/>
    </location>
</feature>
<feature type="signal peptide" evidence="4">
    <location>
        <begin position="1"/>
        <end position="15"/>
    </location>
</feature>
<dbReference type="EMBL" id="JADBJN010000002">
    <property type="protein sequence ID" value="KAG5678028.1"/>
    <property type="molecule type" value="Genomic_DNA"/>
</dbReference>
<evidence type="ECO:0000256" key="2">
    <source>
        <dbReference type="PROSITE-ProRule" id="PRU00124"/>
    </source>
</evidence>
<gene>
    <name evidence="5" type="ORF">PVAND_007735</name>
</gene>
<dbReference type="SUPFAM" id="SSF57424">
    <property type="entry name" value="LDL receptor-like module"/>
    <property type="match status" value="1"/>
</dbReference>
<feature type="compositionally biased region" description="Low complexity" evidence="3">
    <location>
        <begin position="512"/>
        <end position="525"/>
    </location>
</feature>
<name>A0A9J6C796_POLVA</name>
<protein>
    <submittedName>
        <fullName evidence="5">Uncharacterized protein</fullName>
    </submittedName>
</protein>
<keyword evidence="1 2" id="KW-1015">Disulfide bond</keyword>
<comment type="caution">
    <text evidence="5">The sequence shown here is derived from an EMBL/GenBank/DDBJ whole genome shotgun (WGS) entry which is preliminary data.</text>
</comment>
<dbReference type="SMART" id="SM00192">
    <property type="entry name" value="LDLa"/>
    <property type="match status" value="1"/>
</dbReference>
<sequence length="767" mass="87671">MKLTIILALIVIAQSAPTSNIVDLFTEAWRIQNLLSPSQKAIDSDVTQLRESLTIVLEKRSKGALEEIESNVLEILAIETPFQEQIAALPEGSCKNNLQQQLNMRTEFTGFTSSLCVTQYDKKAENTITEAQEFIANYEGLFVRLQKVVIESFSGNNALIHQAAIIEEFDSEYQARLAEWEEMKPLVEDFEYNLDTTMGVQESELNSCLQKVRDEVEIEFEKLVQYIVVCEEFECYTGTEFMCQNQRCIPLILQCDGFNHCGDNSDEPESCTEQWENSLYDKRWYSHTPNYYFPKNDRYPDFQSTTMAFALSSCSLLLVISCLIFIMYRNGNRVREQEELQNQLQTISQLLDVNNNNRPDEPIEPPPIYEAPPNYEEIIKIGMEDEINKARKDRRSGRKSRLHKPRRSDPAVSVQSALLEITAGDDSDLPSTSSLGTASPFYVGNEVHDSFLSSVQMLDIEETSETPPPASNQVNCRTYQTSNSLPQNLANTTHNESPKAETTNDTINFKFPTSSSLPNSSTLYSPRPNHLWSDESKYKKSWIVFSSDDVLSSDCRQQATIDFDQKSIVHMQEVDNYFQSYTTRKIPIQPSRSEDSFVSMKSCFCDSTQSIFSDKFKTSLLTNKPECNRCKNFIYQYENRRCSMCGDCVEHLYSPKVCMSCNGRISFQDLKNANVKHFEEINFRHDEMSAIKLCNCFPKYPSQNFSSIQPADLSEIQILPKINGKSCSYNEIIHQPKKRSTQYFSSHNCLPIRLSTSSSSDETSDEE</sequence>
<dbReference type="CDD" id="cd00112">
    <property type="entry name" value="LDLa"/>
    <property type="match status" value="1"/>
</dbReference>
<feature type="disulfide bond" evidence="2">
    <location>
        <begin position="243"/>
        <end position="261"/>
    </location>
</feature>
<feature type="region of interest" description="Disordered" evidence="3">
    <location>
        <begin position="386"/>
        <end position="413"/>
    </location>
</feature>
<accession>A0A9J6C796</accession>
<dbReference type="PROSITE" id="PS50068">
    <property type="entry name" value="LDLRA_2"/>
    <property type="match status" value="1"/>
</dbReference>
<evidence type="ECO:0000256" key="3">
    <source>
        <dbReference type="SAM" id="MobiDB-lite"/>
    </source>
</evidence>
<keyword evidence="6" id="KW-1185">Reference proteome</keyword>
<feature type="region of interest" description="Disordered" evidence="3">
    <location>
        <begin position="483"/>
        <end position="525"/>
    </location>
</feature>
<evidence type="ECO:0000313" key="5">
    <source>
        <dbReference type="EMBL" id="KAG5678028.1"/>
    </source>
</evidence>
<dbReference type="OrthoDB" id="248923at2759"/>
<dbReference type="InterPro" id="IPR036055">
    <property type="entry name" value="LDL_receptor-like_sf"/>
</dbReference>
<feature type="compositionally biased region" description="Basic residues" evidence="3">
    <location>
        <begin position="391"/>
        <end position="406"/>
    </location>
</feature>
<dbReference type="AlphaFoldDB" id="A0A9J6C796"/>
<dbReference type="Pfam" id="PF00057">
    <property type="entry name" value="Ldl_recept_a"/>
    <property type="match status" value="1"/>
</dbReference>
<feature type="chain" id="PRO_5039948222" evidence="4">
    <location>
        <begin position="16"/>
        <end position="767"/>
    </location>
</feature>
<dbReference type="InterPro" id="IPR042333">
    <property type="entry name" value="LRAD2/Mig-13-like"/>
</dbReference>
<evidence type="ECO:0000313" key="6">
    <source>
        <dbReference type="Proteomes" id="UP001107558"/>
    </source>
</evidence>
<dbReference type="PROSITE" id="PS01209">
    <property type="entry name" value="LDLRA_1"/>
    <property type="match status" value="1"/>
</dbReference>
<dbReference type="Gene3D" id="4.10.400.10">
    <property type="entry name" value="Low-density Lipoprotein Receptor"/>
    <property type="match status" value="1"/>
</dbReference>
<evidence type="ECO:0000256" key="4">
    <source>
        <dbReference type="SAM" id="SignalP"/>
    </source>
</evidence>
<dbReference type="PANTHER" id="PTHR24652">
    <property type="entry name" value="LOW-DENSITY LIPOPROTEIN RECEPTOR CLASS A DOMAIN-CONTAINING PROTEIN 2"/>
    <property type="match status" value="1"/>
</dbReference>
<comment type="caution">
    <text evidence="2">Lacks conserved residue(s) required for the propagation of feature annotation.</text>
</comment>
<feature type="region of interest" description="Disordered" evidence="3">
    <location>
        <begin position="352"/>
        <end position="371"/>
    </location>
</feature>
<organism evidence="5 6">
    <name type="scientific">Polypedilum vanderplanki</name>
    <name type="common">Sleeping chironomid midge</name>
    <dbReference type="NCBI Taxonomy" id="319348"/>
    <lineage>
        <taxon>Eukaryota</taxon>
        <taxon>Metazoa</taxon>
        <taxon>Ecdysozoa</taxon>
        <taxon>Arthropoda</taxon>
        <taxon>Hexapoda</taxon>
        <taxon>Insecta</taxon>
        <taxon>Pterygota</taxon>
        <taxon>Neoptera</taxon>
        <taxon>Endopterygota</taxon>
        <taxon>Diptera</taxon>
        <taxon>Nematocera</taxon>
        <taxon>Chironomoidea</taxon>
        <taxon>Chironomidae</taxon>
        <taxon>Chironominae</taxon>
        <taxon>Polypedilum</taxon>
        <taxon>Polypedilum</taxon>
    </lineage>
</organism>
<proteinExistence type="predicted"/>
<dbReference type="InterPro" id="IPR023415">
    <property type="entry name" value="LDLR_class-A_CS"/>
</dbReference>